<dbReference type="HAMAP" id="MF_01345_B">
    <property type="entry name" value="Ribosomal_uS17_B"/>
    <property type="match status" value="1"/>
</dbReference>
<evidence type="ECO:0000313" key="8">
    <source>
        <dbReference type="EMBL" id="AEE14153.1"/>
    </source>
</evidence>
<evidence type="ECO:0000256" key="3">
    <source>
        <dbReference type="ARBA" id="ARBA00022884"/>
    </source>
</evidence>
<sequence>MKKRLKGEVISDKMDKTVIVKVIENEKHPLYKKTIKVFAKFKAHDETNACKVGDTVVIEECRPISKEKHWRVVEIVSSKEENNDALRSIET</sequence>
<dbReference type="Pfam" id="PF00366">
    <property type="entry name" value="Ribosomal_S17"/>
    <property type="match status" value="1"/>
</dbReference>
<evidence type="ECO:0000256" key="4">
    <source>
        <dbReference type="ARBA" id="ARBA00022980"/>
    </source>
</evidence>
<dbReference type="NCBIfam" id="NF004123">
    <property type="entry name" value="PRK05610.1"/>
    <property type="match status" value="1"/>
</dbReference>
<comment type="subunit">
    <text evidence="6">Part of the 30S ribosomal subunit.</text>
</comment>
<dbReference type="eggNOG" id="COG0186">
    <property type="taxonomic scope" value="Bacteria"/>
</dbReference>
<keyword evidence="9" id="KW-1185">Reference proteome</keyword>
<proteinExistence type="inferred from homology"/>
<protein>
    <recommendedName>
        <fullName evidence="6">Small ribosomal subunit protein uS17</fullName>
    </recommendedName>
</protein>
<dbReference type="PROSITE" id="PS00056">
    <property type="entry name" value="RIBOSOMAL_S17"/>
    <property type="match status" value="1"/>
</dbReference>
<dbReference type="NCBIfam" id="TIGR03635">
    <property type="entry name" value="uS17_bact"/>
    <property type="match status" value="1"/>
</dbReference>
<organism evidence="8 9">
    <name type="scientific">Thermodesulfobium narugense DSM 14796</name>
    <dbReference type="NCBI Taxonomy" id="747365"/>
    <lineage>
        <taxon>Bacteria</taxon>
        <taxon>Pseudomonadati</taxon>
        <taxon>Thermodesulfobiota</taxon>
        <taxon>Thermodesulfobiia</taxon>
        <taxon>Thermodesulfobiales</taxon>
        <taxon>Thermodesulfobiaceae</taxon>
        <taxon>Thermodesulfobium</taxon>
    </lineage>
</organism>
<dbReference type="InterPro" id="IPR019979">
    <property type="entry name" value="Ribosomal_uS17_CS"/>
</dbReference>
<dbReference type="Gene3D" id="2.40.50.140">
    <property type="entry name" value="Nucleic acid-binding proteins"/>
    <property type="match status" value="1"/>
</dbReference>
<dbReference type="AlphaFoldDB" id="M1E6G0"/>
<keyword evidence="2 6" id="KW-0699">rRNA-binding</keyword>
<dbReference type="InterPro" id="IPR012340">
    <property type="entry name" value="NA-bd_OB-fold"/>
</dbReference>
<evidence type="ECO:0000256" key="2">
    <source>
        <dbReference type="ARBA" id="ARBA00022730"/>
    </source>
</evidence>
<dbReference type="CDD" id="cd00364">
    <property type="entry name" value="Ribosomal_uS17"/>
    <property type="match status" value="1"/>
</dbReference>
<dbReference type="PRINTS" id="PR00973">
    <property type="entry name" value="RIBOSOMALS17"/>
</dbReference>
<dbReference type="KEGG" id="tnr:Thena_0513"/>
<evidence type="ECO:0000256" key="6">
    <source>
        <dbReference type="HAMAP-Rule" id="MF_01345"/>
    </source>
</evidence>
<dbReference type="HOGENOM" id="CLU_073626_1_0_9"/>
<dbReference type="EMBL" id="CP002690">
    <property type="protein sequence ID" value="AEE14153.1"/>
    <property type="molecule type" value="Genomic_DNA"/>
</dbReference>
<dbReference type="Proteomes" id="UP000011765">
    <property type="component" value="Chromosome"/>
</dbReference>
<dbReference type="GO" id="GO:0019843">
    <property type="term" value="F:rRNA binding"/>
    <property type="evidence" value="ECO:0007669"/>
    <property type="project" value="UniProtKB-UniRule"/>
</dbReference>
<gene>
    <name evidence="6" type="primary">rpsQ</name>
    <name evidence="8" type="ORF">Thena_0513</name>
</gene>
<dbReference type="InterPro" id="IPR000266">
    <property type="entry name" value="Ribosomal_uS17"/>
</dbReference>
<evidence type="ECO:0000313" key="9">
    <source>
        <dbReference type="Proteomes" id="UP000011765"/>
    </source>
</evidence>
<comment type="similarity">
    <text evidence="1 6 7">Belongs to the universal ribosomal protein uS17 family.</text>
</comment>
<dbReference type="SUPFAM" id="SSF50249">
    <property type="entry name" value="Nucleic acid-binding proteins"/>
    <property type="match status" value="1"/>
</dbReference>
<evidence type="ECO:0000256" key="5">
    <source>
        <dbReference type="ARBA" id="ARBA00023274"/>
    </source>
</evidence>
<evidence type="ECO:0000256" key="7">
    <source>
        <dbReference type="RuleBase" id="RU003872"/>
    </source>
</evidence>
<reference evidence="8 9" key="1">
    <citation type="submission" date="2011-04" db="EMBL/GenBank/DDBJ databases">
        <title>The complete genome of Thermodesulfobium narugense DSM 14796.</title>
        <authorList>
            <consortium name="US DOE Joint Genome Institute (JGI-PGF)"/>
            <person name="Lucas S."/>
            <person name="Han J."/>
            <person name="Lapidus A."/>
            <person name="Bruce D."/>
            <person name="Goodwin L."/>
            <person name="Pitluck S."/>
            <person name="Peters L."/>
            <person name="Kyrpides N."/>
            <person name="Mavromatis K."/>
            <person name="Pagani I."/>
            <person name="Ivanova N."/>
            <person name="Ovchinnikova G."/>
            <person name="Zhang X."/>
            <person name="Saunders L."/>
            <person name="Detter J.C."/>
            <person name="Tapia R."/>
            <person name="Han C."/>
            <person name="Land M."/>
            <person name="Hauser L."/>
            <person name="Markowitz V."/>
            <person name="Cheng J.-F."/>
            <person name="Hugenholtz P."/>
            <person name="Woyke T."/>
            <person name="Wu D."/>
            <person name="Spring S."/>
            <person name="Schroeder M."/>
            <person name="Brambilla E."/>
            <person name="Klenk H.-P."/>
            <person name="Eisen J.A."/>
        </authorList>
    </citation>
    <scope>NUCLEOTIDE SEQUENCE [LARGE SCALE GENOMIC DNA]</scope>
    <source>
        <strain evidence="8 9">DSM 14796</strain>
    </source>
</reference>
<dbReference type="STRING" id="747365.Thena_0513"/>
<name>M1E6G0_9BACT</name>
<dbReference type="OrthoDB" id="9811714at2"/>
<dbReference type="InterPro" id="IPR019984">
    <property type="entry name" value="Ribosomal_uS17_bact/chlr"/>
</dbReference>
<dbReference type="PANTHER" id="PTHR10744">
    <property type="entry name" value="40S RIBOSOMAL PROTEIN S11 FAMILY MEMBER"/>
    <property type="match status" value="1"/>
</dbReference>
<dbReference type="GO" id="GO:0022627">
    <property type="term" value="C:cytosolic small ribosomal subunit"/>
    <property type="evidence" value="ECO:0007669"/>
    <property type="project" value="UniProtKB-UniRule"/>
</dbReference>
<evidence type="ECO:0000256" key="1">
    <source>
        <dbReference type="ARBA" id="ARBA00010254"/>
    </source>
</evidence>
<keyword evidence="3 6" id="KW-0694">RNA-binding</keyword>
<dbReference type="PANTHER" id="PTHR10744:SF1">
    <property type="entry name" value="SMALL RIBOSOMAL SUBUNIT PROTEIN US17M"/>
    <property type="match status" value="1"/>
</dbReference>
<dbReference type="GO" id="GO:0003735">
    <property type="term" value="F:structural constituent of ribosome"/>
    <property type="evidence" value="ECO:0007669"/>
    <property type="project" value="UniProtKB-UniRule"/>
</dbReference>
<keyword evidence="4 6" id="KW-0689">Ribosomal protein</keyword>
<comment type="function">
    <text evidence="6">One of the primary rRNA binding proteins, it binds specifically to the 5'-end of 16S ribosomal RNA.</text>
</comment>
<accession>M1E6G0</accession>
<dbReference type="RefSeq" id="WP_013755881.1">
    <property type="nucleotide sequence ID" value="NC_015499.1"/>
</dbReference>
<dbReference type="GO" id="GO:0006412">
    <property type="term" value="P:translation"/>
    <property type="evidence" value="ECO:0007669"/>
    <property type="project" value="UniProtKB-UniRule"/>
</dbReference>
<keyword evidence="5 6" id="KW-0687">Ribonucleoprotein</keyword>